<keyword evidence="3" id="KW-1185">Reference proteome</keyword>
<dbReference type="PANTHER" id="PTHR43798">
    <property type="entry name" value="MONOACYLGLYCEROL LIPASE"/>
    <property type="match status" value="1"/>
</dbReference>
<accession>A0A6L6ITQ9</accession>
<dbReference type="PANTHER" id="PTHR43798:SF33">
    <property type="entry name" value="HYDROLASE, PUTATIVE (AFU_ORTHOLOGUE AFUA_2G14860)-RELATED"/>
    <property type="match status" value="1"/>
</dbReference>
<dbReference type="GO" id="GO:0047372">
    <property type="term" value="F:monoacylglycerol lipase activity"/>
    <property type="evidence" value="ECO:0007669"/>
    <property type="project" value="TreeGrafter"/>
</dbReference>
<evidence type="ECO:0000259" key="1">
    <source>
        <dbReference type="Pfam" id="PF00561"/>
    </source>
</evidence>
<feature type="domain" description="AB hydrolase-1" evidence="1">
    <location>
        <begin position="66"/>
        <end position="318"/>
    </location>
</feature>
<evidence type="ECO:0000313" key="3">
    <source>
        <dbReference type="Proteomes" id="UP000478740"/>
    </source>
</evidence>
<dbReference type="InterPro" id="IPR029058">
    <property type="entry name" value="AB_hydrolase_fold"/>
</dbReference>
<gene>
    <name evidence="2" type="ORF">GL284_06090</name>
</gene>
<dbReference type="InterPro" id="IPR000639">
    <property type="entry name" value="Epox_hydrolase-like"/>
</dbReference>
<dbReference type="PRINTS" id="PR00111">
    <property type="entry name" value="ABHYDROLASE"/>
</dbReference>
<protein>
    <submittedName>
        <fullName evidence="2">Alpha/beta fold hydrolase</fullName>
    </submittedName>
</protein>
<evidence type="ECO:0000313" key="2">
    <source>
        <dbReference type="EMBL" id="MTH63836.1"/>
    </source>
</evidence>
<name>A0A6L6ITQ9_9RHOB</name>
<reference evidence="2 3" key="1">
    <citation type="submission" date="2019-11" db="EMBL/GenBank/DDBJ databases">
        <authorList>
            <person name="Dong K."/>
        </authorList>
    </citation>
    <scope>NUCLEOTIDE SEQUENCE [LARGE SCALE GENOMIC DNA]</scope>
    <source>
        <strain evidence="2 3">DK608</strain>
    </source>
</reference>
<organism evidence="2 3">
    <name type="scientific">Paracoccus shanxieyensis</name>
    <dbReference type="NCBI Taxonomy" id="2675752"/>
    <lineage>
        <taxon>Bacteria</taxon>
        <taxon>Pseudomonadati</taxon>
        <taxon>Pseudomonadota</taxon>
        <taxon>Alphaproteobacteria</taxon>
        <taxon>Rhodobacterales</taxon>
        <taxon>Paracoccaceae</taxon>
        <taxon>Paracoccus</taxon>
    </lineage>
</organism>
<sequence>MPALAVPAFAAPALAQDTAPERPAYGPRLEGFDYPHPVELATVASQGKDVEMALMDVAPDTPNGQTVVLMHGKNFCAAAWEGTITALSEAGYRVIAPDQVGFCKSEKPDGYQYSFHQLAMNTKAVLDQREIDKAIVIGHSMGGMLASRFALMYPEFTQQLVMVNPLGLEDWQEMGVPYVSIDETFEGQKQTTFDSQKSYQQNIYYSGTWKPEYDKWVEMGTGMFAGPGAEQVAWHHALTADMIFTQPVVHEFGNLQPPTLLMIGMTDKTAQGRDRAAPELAQQLGDYTQLGKTAAAAIPNATLIEFEDLGHTPQVQDPDRFHAALLDGLVDA</sequence>
<proteinExistence type="predicted"/>
<dbReference type="InterPro" id="IPR050266">
    <property type="entry name" value="AB_hydrolase_sf"/>
</dbReference>
<dbReference type="InterPro" id="IPR000073">
    <property type="entry name" value="AB_hydrolase_1"/>
</dbReference>
<dbReference type="Proteomes" id="UP000478740">
    <property type="component" value="Unassembled WGS sequence"/>
</dbReference>
<dbReference type="PRINTS" id="PR00412">
    <property type="entry name" value="EPOXHYDRLASE"/>
</dbReference>
<dbReference type="AlphaFoldDB" id="A0A6L6ITQ9"/>
<comment type="caution">
    <text evidence="2">The sequence shown here is derived from an EMBL/GenBank/DDBJ whole genome shotgun (WGS) entry which is preliminary data.</text>
</comment>
<dbReference type="Pfam" id="PF00561">
    <property type="entry name" value="Abhydrolase_1"/>
    <property type="match status" value="1"/>
</dbReference>
<dbReference type="EMBL" id="WMII01000004">
    <property type="protein sequence ID" value="MTH63836.1"/>
    <property type="molecule type" value="Genomic_DNA"/>
</dbReference>
<keyword evidence="2" id="KW-0378">Hydrolase</keyword>
<dbReference type="GO" id="GO:0016020">
    <property type="term" value="C:membrane"/>
    <property type="evidence" value="ECO:0007669"/>
    <property type="project" value="TreeGrafter"/>
</dbReference>
<dbReference type="SUPFAM" id="SSF53474">
    <property type="entry name" value="alpha/beta-Hydrolases"/>
    <property type="match status" value="1"/>
</dbReference>
<dbReference type="GO" id="GO:0046464">
    <property type="term" value="P:acylglycerol catabolic process"/>
    <property type="evidence" value="ECO:0007669"/>
    <property type="project" value="TreeGrafter"/>
</dbReference>
<dbReference type="Gene3D" id="3.40.50.1820">
    <property type="entry name" value="alpha/beta hydrolase"/>
    <property type="match status" value="1"/>
</dbReference>